<evidence type="ECO:0000313" key="2">
    <source>
        <dbReference type="Proteomes" id="UP000261540"/>
    </source>
</evidence>
<dbReference type="PANTHER" id="PTHR33861">
    <property type="entry name" value="PROTEIN CBG18333"/>
    <property type="match status" value="1"/>
</dbReference>
<dbReference type="Proteomes" id="UP000261540">
    <property type="component" value="Unplaced"/>
</dbReference>
<name>A0A3B3RPH7_9TELE</name>
<dbReference type="GO" id="GO:0048255">
    <property type="term" value="P:mRNA stabilization"/>
    <property type="evidence" value="ECO:0007669"/>
    <property type="project" value="TreeGrafter"/>
</dbReference>
<dbReference type="PANTHER" id="PTHR33861:SF4">
    <property type="entry name" value="MEIOSIS-SPECIFIC COILED-COIL DOMAIN-CONTAINING PROTEIN MEIOC"/>
    <property type="match status" value="1"/>
</dbReference>
<dbReference type="AlphaFoldDB" id="A0A3B3RPH7"/>
<keyword evidence="2" id="KW-1185">Reference proteome</keyword>
<dbReference type="GeneTree" id="ENSGT00940000166913"/>
<dbReference type="GO" id="GO:0005737">
    <property type="term" value="C:cytoplasm"/>
    <property type="evidence" value="ECO:0007669"/>
    <property type="project" value="TreeGrafter"/>
</dbReference>
<proteinExistence type="predicted"/>
<dbReference type="STRING" id="1676925.ENSPKIP00000020492"/>
<accession>A0A3B3RPH7</accession>
<sequence length="203" mass="23247">TMFLQKTFNGLSDKIKYRPIRNRTGPASELHMQLEVCYEQWRTLEKERKKTEASLARNFPGRRMTGSHNRPVPALPANPSRVDRLIVDQLREHQRVMTLVGKMEHLRGAPVHANISTTLEWHLEAIHLTQARRKDEVINSTNRYRQGAPRGHDDKDVLALASAIKDLAVLTRKARTALWCALQMTLPKSAAADKLLYVFTLCF</sequence>
<dbReference type="GO" id="GO:0007144">
    <property type="term" value="P:female meiosis I"/>
    <property type="evidence" value="ECO:0007669"/>
    <property type="project" value="TreeGrafter"/>
</dbReference>
<dbReference type="GO" id="GO:0005634">
    <property type="term" value="C:nucleus"/>
    <property type="evidence" value="ECO:0007669"/>
    <property type="project" value="TreeGrafter"/>
</dbReference>
<dbReference type="Pfam" id="PF15189">
    <property type="entry name" value="MEIOC"/>
    <property type="match status" value="1"/>
</dbReference>
<dbReference type="GO" id="GO:0007141">
    <property type="term" value="P:male meiosis I"/>
    <property type="evidence" value="ECO:0007669"/>
    <property type="project" value="TreeGrafter"/>
</dbReference>
<dbReference type="InterPro" id="IPR027963">
    <property type="entry name" value="MEIOC"/>
</dbReference>
<organism evidence="1 2">
    <name type="scientific">Paramormyrops kingsleyae</name>
    <dbReference type="NCBI Taxonomy" id="1676925"/>
    <lineage>
        <taxon>Eukaryota</taxon>
        <taxon>Metazoa</taxon>
        <taxon>Chordata</taxon>
        <taxon>Craniata</taxon>
        <taxon>Vertebrata</taxon>
        <taxon>Euteleostomi</taxon>
        <taxon>Actinopterygii</taxon>
        <taxon>Neopterygii</taxon>
        <taxon>Teleostei</taxon>
        <taxon>Osteoglossocephala</taxon>
        <taxon>Osteoglossomorpha</taxon>
        <taxon>Osteoglossiformes</taxon>
        <taxon>Mormyridae</taxon>
        <taxon>Paramormyrops</taxon>
    </lineage>
</organism>
<dbReference type="Ensembl" id="ENSPKIT00000001108.1">
    <property type="protein sequence ID" value="ENSPKIP00000020492.1"/>
    <property type="gene ID" value="ENSPKIG00000005248.1"/>
</dbReference>
<protein>
    <recommendedName>
        <fullName evidence="3">MEIOC protein</fullName>
    </recommendedName>
</protein>
<reference evidence="1" key="1">
    <citation type="submission" date="2025-08" db="UniProtKB">
        <authorList>
            <consortium name="Ensembl"/>
        </authorList>
    </citation>
    <scope>IDENTIFICATION</scope>
</reference>
<evidence type="ECO:0008006" key="3">
    <source>
        <dbReference type="Google" id="ProtNLM"/>
    </source>
</evidence>
<evidence type="ECO:0000313" key="1">
    <source>
        <dbReference type="Ensembl" id="ENSPKIP00000020492.1"/>
    </source>
</evidence>
<reference evidence="1" key="2">
    <citation type="submission" date="2025-09" db="UniProtKB">
        <authorList>
            <consortium name="Ensembl"/>
        </authorList>
    </citation>
    <scope>IDENTIFICATION</scope>
</reference>